<name>A0A6B0YP32_9CHLR</name>
<dbReference type="PANTHER" id="PTHR30483:SF37">
    <property type="entry name" value="ABC TRANSPORTER SUBSTRATE-BINDING PROTEIN"/>
    <property type="match status" value="1"/>
</dbReference>
<feature type="domain" description="Leucine-binding protein" evidence="4">
    <location>
        <begin position="45"/>
        <end position="393"/>
    </location>
</feature>
<organism evidence="5">
    <name type="scientific">Caldilineaceae bacterium SB0664_bin_27</name>
    <dbReference type="NCBI Taxonomy" id="2605260"/>
    <lineage>
        <taxon>Bacteria</taxon>
        <taxon>Bacillati</taxon>
        <taxon>Chloroflexota</taxon>
        <taxon>Caldilineae</taxon>
        <taxon>Caldilineales</taxon>
        <taxon>Caldilineaceae</taxon>
    </lineage>
</organism>
<evidence type="ECO:0000313" key="5">
    <source>
        <dbReference type="EMBL" id="MXY92673.1"/>
    </source>
</evidence>
<reference evidence="5" key="1">
    <citation type="submission" date="2019-09" db="EMBL/GenBank/DDBJ databases">
        <title>Characterisation of the sponge microbiome using genome-centric metagenomics.</title>
        <authorList>
            <person name="Engelberts J.P."/>
            <person name="Robbins S.J."/>
            <person name="De Goeij J.M."/>
            <person name="Aranda M."/>
            <person name="Bell S.C."/>
            <person name="Webster N.S."/>
        </authorList>
    </citation>
    <scope>NUCLEOTIDE SEQUENCE</scope>
    <source>
        <strain evidence="5">SB0664_bin_27</strain>
    </source>
</reference>
<keyword evidence="2 3" id="KW-0732">Signal</keyword>
<dbReference type="InterPro" id="IPR028081">
    <property type="entry name" value="Leu-bd"/>
</dbReference>
<proteinExistence type="inferred from homology"/>
<evidence type="ECO:0000256" key="2">
    <source>
        <dbReference type="ARBA" id="ARBA00022729"/>
    </source>
</evidence>
<dbReference type="InterPro" id="IPR028082">
    <property type="entry name" value="Peripla_BP_I"/>
</dbReference>
<evidence type="ECO:0000256" key="1">
    <source>
        <dbReference type="ARBA" id="ARBA00010062"/>
    </source>
</evidence>
<feature type="signal peptide" evidence="3">
    <location>
        <begin position="1"/>
        <end position="24"/>
    </location>
</feature>
<dbReference type="Pfam" id="PF13458">
    <property type="entry name" value="Peripla_BP_6"/>
    <property type="match status" value="1"/>
</dbReference>
<gene>
    <name evidence="5" type="ORF">F4Y42_04400</name>
</gene>
<feature type="chain" id="PRO_5025351216" evidence="3">
    <location>
        <begin position="25"/>
        <end position="418"/>
    </location>
</feature>
<dbReference type="InterPro" id="IPR051010">
    <property type="entry name" value="BCAA_transport"/>
</dbReference>
<dbReference type="EMBL" id="VXRG01000039">
    <property type="protein sequence ID" value="MXY92673.1"/>
    <property type="molecule type" value="Genomic_DNA"/>
</dbReference>
<accession>A0A6B0YP32</accession>
<dbReference type="PROSITE" id="PS51257">
    <property type="entry name" value="PROKAR_LIPOPROTEIN"/>
    <property type="match status" value="1"/>
</dbReference>
<dbReference type="Gene3D" id="3.40.50.2300">
    <property type="match status" value="2"/>
</dbReference>
<evidence type="ECO:0000259" key="4">
    <source>
        <dbReference type="Pfam" id="PF13458"/>
    </source>
</evidence>
<comment type="similarity">
    <text evidence="1">Belongs to the leucine-binding protein family.</text>
</comment>
<sequence>MRNILSQLSLLLIASLLLTACALAPPAPVDEPAAAAPSADEEKIIYLGAAVSETGKFSREGRDTRQGYGLWLDWVNNEYGGIKVGDDRYKVELIMYDDEGDPDTAARLVEKLINEDRVDFLLGPYSSFLTQSASAIAEKYNKIMIEGNGAAEPLFERGFQNLFAVLTPAGNYTRSALQLLAEKGAQSVVIAYEDTAFPTSVANGAQHWAAEYGLEVLGVETYPVNVADVSGIMSKFKELDPDVFVGGGHFNDAVLFIRAAKELDFNPKAMVITVGPSNPKLIEEVGVDTEYVIGPTQWEASMSYADDYFGTAAEYAASYEDLWGEPPTYQAAESTATALALHLAIEQAASLDTDSVRAALRSLDVVTFYGPINFDEKGRNAGKPMGAIQIQDGEILVVAPSNAAVTELNYPAPPWKDR</sequence>
<dbReference type="SUPFAM" id="SSF53822">
    <property type="entry name" value="Periplasmic binding protein-like I"/>
    <property type="match status" value="1"/>
</dbReference>
<evidence type="ECO:0000256" key="3">
    <source>
        <dbReference type="SAM" id="SignalP"/>
    </source>
</evidence>
<dbReference type="AlphaFoldDB" id="A0A6B0YP32"/>
<dbReference type="PANTHER" id="PTHR30483">
    <property type="entry name" value="LEUCINE-SPECIFIC-BINDING PROTEIN"/>
    <property type="match status" value="1"/>
</dbReference>
<dbReference type="CDD" id="cd06338">
    <property type="entry name" value="PBP1_ABC_ligand_binding-like"/>
    <property type="match status" value="1"/>
</dbReference>
<protein>
    <submittedName>
        <fullName evidence="5">ABC transporter substrate-binding protein</fullName>
    </submittedName>
</protein>
<comment type="caution">
    <text evidence="5">The sequence shown here is derived from an EMBL/GenBank/DDBJ whole genome shotgun (WGS) entry which is preliminary data.</text>
</comment>